<sequence>MPRFPELDASLGETLDLPLRLPSGQMKTYVVQPVDAESWTWLTARFTGLSEKVATAKDDGEEAVDDRGEAALYRRCLGPVYDELLADRAGWRQIRACGLTALAWHVHGEEAAQEVWERGGLPKSKSTSEMSDETGTPAEDPSTPSPASESGTTPNRKGRASVGTTSSPAGP</sequence>
<feature type="compositionally biased region" description="Polar residues" evidence="1">
    <location>
        <begin position="162"/>
        <end position="171"/>
    </location>
</feature>
<accession>A0ABW3DSE5</accession>
<organism evidence="3 4">
    <name type="scientific">Streptosporangium algeriense</name>
    <dbReference type="NCBI Taxonomy" id="1682748"/>
    <lineage>
        <taxon>Bacteria</taxon>
        <taxon>Bacillati</taxon>
        <taxon>Actinomycetota</taxon>
        <taxon>Actinomycetes</taxon>
        <taxon>Streptosporangiales</taxon>
        <taxon>Streptosporangiaceae</taxon>
        <taxon>Streptosporangium</taxon>
    </lineage>
</organism>
<feature type="domain" description="DUF7426" evidence="2">
    <location>
        <begin position="11"/>
        <end position="146"/>
    </location>
</feature>
<keyword evidence="4" id="KW-1185">Reference proteome</keyword>
<feature type="compositionally biased region" description="Polar residues" evidence="1">
    <location>
        <begin position="145"/>
        <end position="155"/>
    </location>
</feature>
<dbReference type="EMBL" id="JBHTHX010000709">
    <property type="protein sequence ID" value="MFD0886768.1"/>
    <property type="molecule type" value="Genomic_DNA"/>
</dbReference>
<evidence type="ECO:0000259" key="2">
    <source>
        <dbReference type="Pfam" id="PF24201"/>
    </source>
</evidence>
<evidence type="ECO:0000313" key="4">
    <source>
        <dbReference type="Proteomes" id="UP001597024"/>
    </source>
</evidence>
<reference evidence="4" key="1">
    <citation type="journal article" date="2019" name="Int. J. Syst. Evol. Microbiol.">
        <title>The Global Catalogue of Microorganisms (GCM) 10K type strain sequencing project: providing services to taxonomists for standard genome sequencing and annotation.</title>
        <authorList>
            <consortium name="The Broad Institute Genomics Platform"/>
            <consortium name="The Broad Institute Genome Sequencing Center for Infectious Disease"/>
            <person name="Wu L."/>
            <person name="Ma J."/>
        </authorList>
    </citation>
    <scope>NUCLEOTIDE SEQUENCE [LARGE SCALE GENOMIC DNA]</scope>
    <source>
        <strain evidence="4">CCUG 62974</strain>
    </source>
</reference>
<comment type="caution">
    <text evidence="3">The sequence shown here is derived from an EMBL/GenBank/DDBJ whole genome shotgun (WGS) entry which is preliminary data.</text>
</comment>
<feature type="region of interest" description="Disordered" evidence="1">
    <location>
        <begin position="114"/>
        <end position="171"/>
    </location>
</feature>
<dbReference type="Proteomes" id="UP001597024">
    <property type="component" value="Unassembled WGS sequence"/>
</dbReference>
<name>A0ABW3DSE5_9ACTN</name>
<evidence type="ECO:0000256" key="1">
    <source>
        <dbReference type="SAM" id="MobiDB-lite"/>
    </source>
</evidence>
<gene>
    <name evidence="3" type="ORF">ACFQ08_19650</name>
</gene>
<dbReference type="InterPro" id="IPR055849">
    <property type="entry name" value="DUF7426"/>
</dbReference>
<dbReference type="Pfam" id="PF24201">
    <property type="entry name" value="DUF7426"/>
    <property type="match status" value="1"/>
</dbReference>
<protein>
    <recommendedName>
        <fullName evidence="2">DUF7426 domain-containing protein</fullName>
    </recommendedName>
</protein>
<proteinExistence type="predicted"/>
<evidence type="ECO:0000313" key="3">
    <source>
        <dbReference type="EMBL" id="MFD0886768.1"/>
    </source>
</evidence>